<dbReference type="EMBL" id="SMOL01000487">
    <property type="protein sequence ID" value="KAB2610831.1"/>
    <property type="molecule type" value="Genomic_DNA"/>
</dbReference>
<reference evidence="6" key="2">
    <citation type="submission" date="2019-10" db="EMBL/GenBank/DDBJ databases">
        <title>A de novo genome assembly of a pear dwarfing rootstock.</title>
        <authorList>
            <person name="Wang F."/>
            <person name="Wang J."/>
            <person name="Li S."/>
            <person name="Zhang Y."/>
            <person name="Fang M."/>
            <person name="Ma L."/>
            <person name="Zhao Y."/>
            <person name="Jiang S."/>
        </authorList>
    </citation>
    <scope>NUCLEOTIDE SEQUENCE [LARGE SCALE GENOMIC DNA]</scope>
</reference>
<evidence type="ECO:0000313" key="6">
    <source>
        <dbReference type="Proteomes" id="UP000327157"/>
    </source>
</evidence>
<reference evidence="5 6" key="1">
    <citation type="submission" date="2019-09" db="EMBL/GenBank/DDBJ databases">
        <authorList>
            <person name="Ou C."/>
        </authorList>
    </citation>
    <scope>NUCLEOTIDE SEQUENCE [LARGE SCALE GENOMIC DNA]</scope>
    <source>
        <strain evidence="5">S2</strain>
        <tissue evidence="5">Leaf</tissue>
    </source>
</reference>
<evidence type="ECO:0000256" key="4">
    <source>
        <dbReference type="SAM" id="Phobius"/>
    </source>
</evidence>
<dbReference type="GO" id="GO:0016020">
    <property type="term" value="C:membrane"/>
    <property type="evidence" value="ECO:0007669"/>
    <property type="project" value="InterPro"/>
</dbReference>
<dbReference type="InterPro" id="IPR030184">
    <property type="entry name" value="WAT1-related"/>
</dbReference>
<sequence length="164" mass="17928">MDEPSEKLQNLKSLNSLLLKETKDRQQQVESLVQGKADLEKFDMVKLGMHAKTGGTLVGFPSATLMILYKRIATVRVEMDPAPIVLTLFACLSGNLLTGIMAAILDHKASSWKLSWNITLLAPVYSGVVTLGIVIYVQTVLVRTRGPVFMTAFRPLSTIVAAVL</sequence>
<evidence type="ECO:0000313" key="5">
    <source>
        <dbReference type="EMBL" id="KAB2610831.1"/>
    </source>
</evidence>
<keyword evidence="1 4" id="KW-0812">Transmembrane</keyword>
<keyword evidence="3 4" id="KW-0472">Membrane</keyword>
<feature type="transmembrane region" description="Helical" evidence="4">
    <location>
        <begin position="116"/>
        <end position="137"/>
    </location>
</feature>
<protein>
    <submittedName>
        <fullName evidence="5">WAT1-related protein</fullName>
    </submittedName>
</protein>
<dbReference type="Proteomes" id="UP000327157">
    <property type="component" value="Chromosome 17"/>
</dbReference>
<dbReference type="GO" id="GO:0022857">
    <property type="term" value="F:transmembrane transporter activity"/>
    <property type="evidence" value="ECO:0007669"/>
    <property type="project" value="InterPro"/>
</dbReference>
<dbReference type="PANTHER" id="PTHR31218">
    <property type="entry name" value="WAT1-RELATED PROTEIN"/>
    <property type="match status" value="1"/>
</dbReference>
<proteinExistence type="predicted"/>
<accession>A0A5N5GAQ1</accession>
<name>A0A5N5GAQ1_9ROSA</name>
<gene>
    <name evidence="5" type="ORF">D8674_018863</name>
</gene>
<evidence type="ECO:0000256" key="1">
    <source>
        <dbReference type="ARBA" id="ARBA00022692"/>
    </source>
</evidence>
<reference evidence="5 6" key="3">
    <citation type="submission" date="2019-11" db="EMBL/GenBank/DDBJ databases">
        <title>A de novo genome assembly of a pear dwarfing rootstock.</title>
        <authorList>
            <person name="Wang F."/>
            <person name="Wang J."/>
            <person name="Li S."/>
            <person name="Zhang Y."/>
            <person name="Fang M."/>
            <person name="Ma L."/>
            <person name="Zhao Y."/>
            <person name="Jiang S."/>
        </authorList>
    </citation>
    <scope>NUCLEOTIDE SEQUENCE [LARGE SCALE GENOMIC DNA]</scope>
    <source>
        <strain evidence="5">S2</strain>
        <tissue evidence="5">Leaf</tissue>
    </source>
</reference>
<organism evidence="5 6">
    <name type="scientific">Pyrus ussuriensis x Pyrus communis</name>
    <dbReference type="NCBI Taxonomy" id="2448454"/>
    <lineage>
        <taxon>Eukaryota</taxon>
        <taxon>Viridiplantae</taxon>
        <taxon>Streptophyta</taxon>
        <taxon>Embryophyta</taxon>
        <taxon>Tracheophyta</taxon>
        <taxon>Spermatophyta</taxon>
        <taxon>Magnoliopsida</taxon>
        <taxon>eudicotyledons</taxon>
        <taxon>Gunneridae</taxon>
        <taxon>Pentapetalae</taxon>
        <taxon>rosids</taxon>
        <taxon>fabids</taxon>
        <taxon>Rosales</taxon>
        <taxon>Rosaceae</taxon>
        <taxon>Amygdaloideae</taxon>
        <taxon>Maleae</taxon>
        <taxon>Pyrus</taxon>
    </lineage>
</organism>
<evidence type="ECO:0000256" key="2">
    <source>
        <dbReference type="ARBA" id="ARBA00022989"/>
    </source>
</evidence>
<evidence type="ECO:0000256" key="3">
    <source>
        <dbReference type="ARBA" id="ARBA00023136"/>
    </source>
</evidence>
<feature type="transmembrane region" description="Helical" evidence="4">
    <location>
        <begin position="81"/>
        <end position="104"/>
    </location>
</feature>
<keyword evidence="6" id="KW-1185">Reference proteome</keyword>
<feature type="transmembrane region" description="Helical" evidence="4">
    <location>
        <begin position="49"/>
        <end position="69"/>
    </location>
</feature>
<dbReference type="OrthoDB" id="1931790at2759"/>
<keyword evidence="2 4" id="KW-1133">Transmembrane helix</keyword>
<dbReference type="AlphaFoldDB" id="A0A5N5GAQ1"/>
<comment type="caution">
    <text evidence="5">The sequence shown here is derived from an EMBL/GenBank/DDBJ whole genome shotgun (WGS) entry which is preliminary data.</text>
</comment>